<evidence type="ECO:0000313" key="2">
    <source>
        <dbReference type="Proteomes" id="UP000507470"/>
    </source>
</evidence>
<dbReference type="EMBL" id="CACVKT020010051">
    <property type="protein sequence ID" value="CAC5424675.1"/>
    <property type="molecule type" value="Genomic_DNA"/>
</dbReference>
<sequence length="200" mass="22882">MDGSTDDSSVEQESVFLHYCNKGKVEHKFVTMGEPESTSSNDLYSFVIEQLHSKNIFSEMNKCVGFGSDRGIKHDRGLYYFYKRSPLQRKGLKKTFKEVLDPLCRLSLTLQADAFTLGEAILMVLSTKNALAQLQGQTYTSICHATDAYGFYLHFHVCRYNKGLQWKPLRRCVHPQHPVSSKAKPQFGIEKRSSFEILKE</sequence>
<gene>
    <name evidence="1" type="ORF">MCOR_56554</name>
</gene>
<dbReference type="AlphaFoldDB" id="A0A6J8EYU0"/>
<organism evidence="1 2">
    <name type="scientific">Mytilus coruscus</name>
    <name type="common">Sea mussel</name>
    <dbReference type="NCBI Taxonomy" id="42192"/>
    <lineage>
        <taxon>Eukaryota</taxon>
        <taxon>Metazoa</taxon>
        <taxon>Spiralia</taxon>
        <taxon>Lophotrochozoa</taxon>
        <taxon>Mollusca</taxon>
        <taxon>Bivalvia</taxon>
        <taxon>Autobranchia</taxon>
        <taxon>Pteriomorphia</taxon>
        <taxon>Mytilida</taxon>
        <taxon>Mytiloidea</taxon>
        <taxon>Mytilidae</taxon>
        <taxon>Mytilinae</taxon>
        <taxon>Mytilus</taxon>
    </lineage>
</organism>
<reference evidence="1 2" key="1">
    <citation type="submission" date="2020-06" db="EMBL/GenBank/DDBJ databases">
        <authorList>
            <person name="Li R."/>
            <person name="Bekaert M."/>
        </authorList>
    </citation>
    <scope>NUCLEOTIDE SEQUENCE [LARGE SCALE GENOMIC DNA]</scope>
    <source>
        <strain evidence="2">wild</strain>
    </source>
</reference>
<protein>
    <submittedName>
        <fullName evidence="1">Uncharacterized protein</fullName>
    </submittedName>
</protein>
<proteinExistence type="predicted"/>
<keyword evidence="2" id="KW-1185">Reference proteome</keyword>
<accession>A0A6J8EYU0</accession>
<evidence type="ECO:0000313" key="1">
    <source>
        <dbReference type="EMBL" id="CAC5424675.1"/>
    </source>
</evidence>
<name>A0A6J8EYU0_MYTCO</name>
<dbReference type="Proteomes" id="UP000507470">
    <property type="component" value="Unassembled WGS sequence"/>
</dbReference>